<dbReference type="FunFam" id="3.30.200.20:FF:000228">
    <property type="entry name" value="Serine/threonine-protein kinase BIK1"/>
    <property type="match status" value="1"/>
</dbReference>
<dbReference type="PROSITE" id="PS00108">
    <property type="entry name" value="PROTEIN_KINASE_ST"/>
    <property type="match status" value="1"/>
</dbReference>
<proteinExistence type="inferred from homology"/>
<feature type="domain" description="Protein kinase" evidence="15">
    <location>
        <begin position="86"/>
        <end position="371"/>
    </location>
</feature>
<evidence type="ECO:0000256" key="5">
    <source>
        <dbReference type="ARBA" id="ARBA00022527"/>
    </source>
</evidence>
<keyword evidence="5 13" id="KW-0723">Serine/threonine-protein kinase</keyword>
<dbReference type="OrthoDB" id="4062651at2759"/>
<dbReference type="InterPro" id="IPR050823">
    <property type="entry name" value="Plant_Ser_Thr_Prot_Kinase"/>
</dbReference>
<evidence type="ECO:0000256" key="11">
    <source>
        <dbReference type="ARBA" id="ARBA00054261"/>
    </source>
</evidence>
<comment type="similarity">
    <text evidence="2">Belongs to the protein kinase superfamily. Ser/Thr protein kinase family.</text>
</comment>
<sequence length="410" mass="45625">MGICFGTPPAHDPRPGTNLPTSPGTSSNYSRNIVFSGTTSSSAEKSQFSEAASASVDESYLNGQFLETPNLRVFTFAEMKAATKNFKSDTVLGEGGFGKVFKGWVDEKTFAPSKVGTGLMVAIKKLKSESVQGFQEWQSEVNFLGRFSHPNLVRLLGYCWEDKELLLVYEFMQKGSLENHLFRRNPAIEPLSWDRRLHIAIGAARGLAFLHTSDKKVIYRDFKASNILLDVNYNAKISDFGLAKLGPSGGESHVTTRIMGTYGYAAPEYIATGHLYVKSDVYGFGVVLLELLTGLRALDTKRPSGQHNLVDWTKPCLSSKRKLNTIMDVRMEGQYSPKAAFQAAQLTLKCIEPDPKSRPSMKDVLEALERIEAMKEKPKQSKTNSRHSFAQQPIPHRTPLNTRQSVVIRY</sequence>
<feature type="region of interest" description="Disordered" evidence="14">
    <location>
        <begin position="1"/>
        <end position="33"/>
    </location>
</feature>
<evidence type="ECO:0000256" key="1">
    <source>
        <dbReference type="ARBA" id="ARBA00004236"/>
    </source>
</evidence>
<protein>
    <recommendedName>
        <fullName evidence="3">non-specific serine/threonine protein kinase</fullName>
        <ecNumber evidence="3">2.7.11.1</ecNumber>
    </recommendedName>
</protein>
<evidence type="ECO:0000256" key="7">
    <source>
        <dbReference type="ARBA" id="ARBA00022741"/>
    </source>
</evidence>
<dbReference type="GO" id="GO:0004674">
    <property type="term" value="F:protein serine/threonine kinase activity"/>
    <property type="evidence" value="ECO:0007669"/>
    <property type="project" value="UniProtKB-KW"/>
</dbReference>
<reference evidence="17" key="1">
    <citation type="submission" date="2016-06" db="EMBL/GenBank/DDBJ databases">
        <title>Parallel loss of symbiosis genes in relatives of nitrogen-fixing non-legume Parasponia.</title>
        <authorList>
            <person name="Van Velzen R."/>
            <person name="Holmer R."/>
            <person name="Bu F."/>
            <person name="Rutten L."/>
            <person name="Van Zeijl A."/>
            <person name="Liu W."/>
            <person name="Santuari L."/>
            <person name="Cao Q."/>
            <person name="Sharma T."/>
            <person name="Shen D."/>
            <person name="Roswanjaya Y."/>
            <person name="Wardhani T."/>
            <person name="Kalhor M.S."/>
            <person name="Jansen J."/>
            <person name="Van den Hoogen J."/>
            <person name="Gungor B."/>
            <person name="Hartog M."/>
            <person name="Hontelez J."/>
            <person name="Verver J."/>
            <person name="Yang W.-C."/>
            <person name="Schijlen E."/>
            <person name="Repin R."/>
            <person name="Schilthuizen M."/>
            <person name="Schranz E."/>
            <person name="Heidstra R."/>
            <person name="Miyata K."/>
            <person name="Fedorova E."/>
            <person name="Kohlen W."/>
            <person name="Bisseling T."/>
            <person name="Smit S."/>
            <person name="Geurts R."/>
        </authorList>
    </citation>
    <scope>NUCLEOTIDE SEQUENCE [LARGE SCALE GENOMIC DNA]</scope>
    <source>
        <strain evidence="17">cv. WU1-14</strain>
    </source>
</reference>
<dbReference type="GO" id="GO:0005886">
    <property type="term" value="C:plasma membrane"/>
    <property type="evidence" value="ECO:0007669"/>
    <property type="project" value="UniProtKB-SubCell"/>
</dbReference>
<dbReference type="PROSITE" id="PS00107">
    <property type="entry name" value="PROTEIN_KINASE_ATP"/>
    <property type="match status" value="1"/>
</dbReference>
<dbReference type="GO" id="GO:0005524">
    <property type="term" value="F:ATP binding"/>
    <property type="evidence" value="ECO:0007669"/>
    <property type="project" value="UniProtKB-UniRule"/>
</dbReference>
<dbReference type="FunFam" id="1.10.510.10:FF:000032">
    <property type="entry name" value="Serine/threonine-protein kinase PBS1"/>
    <property type="match status" value="1"/>
</dbReference>
<evidence type="ECO:0000256" key="3">
    <source>
        <dbReference type="ARBA" id="ARBA00012513"/>
    </source>
</evidence>
<evidence type="ECO:0000256" key="4">
    <source>
        <dbReference type="ARBA" id="ARBA00022475"/>
    </source>
</evidence>
<evidence type="ECO:0000256" key="9">
    <source>
        <dbReference type="ARBA" id="ARBA00022840"/>
    </source>
</evidence>
<comment type="caution">
    <text evidence="16">The sequence shown here is derived from an EMBL/GenBank/DDBJ whole genome shotgun (WGS) entry which is preliminary data.</text>
</comment>
<feature type="region of interest" description="Disordered" evidence="14">
    <location>
        <begin position="375"/>
        <end position="410"/>
    </location>
</feature>
<evidence type="ECO:0000256" key="10">
    <source>
        <dbReference type="ARBA" id="ARBA00023136"/>
    </source>
</evidence>
<dbReference type="AlphaFoldDB" id="A0A2P5BMI1"/>
<dbReference type="STRING" id="3476.A0A2P5BMI1"/>
<dbReference type="Proteomes" id="UP000237105">
    <property type="component" value="Unassembled WGS sequence"/>
</dbReference>
<evidence type="ECO:0000256" key="2">
    <source>
        <dbReference type="ARBA" id="ARBA00008684"/>
    </source>
</evidence>
<feature type="compositionally biased region" description="Polar residues" evidence="14">
    <location>
        <begin position="381"/>
        <end position="391"/>
    </location>
</feature>
<evidence type="ECO:0000256" key="6">
    <source>
        <dbReference type="ARBA" id="ARBA00022679"/>
    </source>
</evidence>
<evidence type="ECO:0000313" key="17">
    <source>
        <dbReference type="Proteomes" id="UP000237105"/>
    </source>
</evidence>
<name>A0A2P5BMI1_PARAD</name>
<accession>A0A2P5BMI1</accession>
<dbReference type="InterPro" id="IPR001245">
    <property type="entry name" value="Ser-Thr/Tyr_kinase_cat_dom"/>
</dbReference>
<keyword evidence="4" id="KW-1003">Cell membrane</keyword>
<dbReference type="InterPro" id="IPR008271">
    <property type="entry name" value="Ser/Thr_kinase_AS"/>
</dbReference>
<evidence type="ECO:0000256" key="14">
    <source>
        <dbReference type="SAM" id="MobiDB-lite"/>
    </source>
</evidence>
<feature type="binding site" evidence="12">
    <location>
        <position position="125"/>
    </location>
    <ligand>
        <name>ATP</name>
        <dbReference type="ChEBI" id="CHEBI:30616"/>
    </ligand>
</feature>
<keyword evidence="7 12" id="KW-0547">Nucleotide-binding</keyword>
<comment type="subcellular location">
    <subcellularLocation>
        <location evidence="1">Cell membrane</location>
    </subcellularLocation>
</comment>
<dbReference type="InterPro" id="IPR011009">
    <property type="entry name" value="Kinase-like_dom_sf"/>
</dbReference>
<keyword evidence="6" id="KW-0808">Transferase</keyword>
<dbReference type="Gene3D" id="1.10.510.10">
    <property type="entry name" value="Transferase(Phosphotransferase) domain 1"/>
    <property type="match status" value="1"/>
</dbReference>
<keyword evidence="10" id="KW-0472">Membrane</keyword>
<evidence type="ECO:0000256" key="8">
    <source>
        <dbReference type="ARBA" id="ARBA00022777"/>
    </source>
</evidence>
<comment type="function">
    <text evidence="11">May be involved in plant defense signaling.</text>
</comment>
<keyword evidence="17" id="KW-1185">Reference proteome</keyword>
<keyword evidence="9 12" id="KW-0067">ATP-binding</keyword>
<evidence type="ECO:0000259" key="15">
    <source>
        <dbReference type="PROSITE" id="PS50011"/>
    </source>
</evidence>
<evidence type="ECO:0000256" key="12">
    <source>
        <dbReference type="PROSITE-ProRule" id="PRU10141"/>
    </source>
</evidence>
<dbReference type="EMBL" id="JXTB01000251">
    <property type="protein sequence ID" value="PON50012.1"/>
    <property type="molecule type" value="Genomic_DNA"/>
</dbReference>
<dbReference type="Gene3D" id="3.30.200.20">
    <property type="entry name" value="Phosphorylase Kinase, domain 1"/>
    <property type="match status" value="1"/>
</dbReference>
<evidence type="ECO:0000256" key="13">
    <source>
        <dbReference type="RuleBase" id="RU000304"/>
    </source>
</evidence>
<organism evidence="16 17">
    <name type="scientific">Parasponia andersonii</name>
    <name type="common">Sponia andersonii</name>
    <dbReference type="NCBI Taxonomy" id="3476"/>
    <lineage>
        <taxon>Eukaryota</taxon>
        <taxon>Viridiplantae</taxon>
        <taxon>Streptophyta</taxon>
        <taxon>Embryophyta</taxon>
        <taxon>Tracheophyta</taxon>
        <taxon>Spermatophyta</taxon>
        <taxon>Magnoliopsida</taxon>
        <taxon>eudicotyledons</taxon>
        <taxon>Gunneridae</taxon>
        <taxon>Pentapetalae</taxon>
        <taxon>rosids</taxon>
        <taxon>fabids</taxon>
        <taxon>Rosales</taxon>
        <taxon>Cannabaceae</taxon>
        <taxon>Parasponia</taxon>
    </lineage>
</organism>
<dbReference type="InterPro" id="IPR000719">
    <property type="entry name" value="Prot_kinase_dom"/>
</dbReference>
<dbReference type="Pfam" id="PF07714">
    <property type="entry name" value="PK_Tyr_Ser-Thr"/>
    <property type="match status" value="1"/>
</dbReference>
<dbReference type="PANTHER" id="PTHR45621">
    <property type="entry name" value="OS01G0588500 PROTEIN-RELATED"/>
    <property type="match status" value="1"/>
</dbReference>
<dbReference type="CDD" id="cd14066">
    <property type="entry name" value="STKc_IRAK"/>
    <property type="match status" value="1"/>
</dbReference>
<dbReference type="SUPFAM" id="SSF56112">
    <property type="entry name" value="Protein kinase-like (PK-like)"/>
    <property type="match status" value="1"/>
</dbReference>
<gene>
    <name evidence="16" type="ORF">PanWU01x14_226490</name>
</gene>
<dbReference type="InterPro" id="IPR017441">
    <property type="entry name" value="Protein_kinase_ATP_BS"/>
</dbReference>
<dbReference type="PROSITE" id="PS50011">
    <property type="entry name" value="PROTEIN_KINASE_DOM"/>
    <property type="match status" value="1"/>
</dbReference>
<evidence type="ECO:0000313" key="16">
    <source>
        <dbReference type="EMBL" id="PON50012.1"/>
    </source>
</evidence>
<feature type="compositionally biased region" description="Polar residues" evidence="14">
    <location>
        <begin position="18"/>
        <end position="33"/>
    </location>
</feature>
<keyword evidence="8 16" id="KW-0418">Kinase</keyword>
<feature type="compositionally biased region" description="Polar residues" evidence="14">
    <location>
        <begin position="399"/>
        <end position="410"/>
    </location>
</feature>
<dbReference type="EC" id="2.7.11.1" evidence="3"/>